<dbReference type="Pfam" id="PF18715">
    <property type="entry name" value="Phage_spike"/>
    <property type="match status" value="1"/>
</dbReference>
<evidence type="ECO:0000313" key="4">
    <source>
        <dbReference type="EMBL" id="MFD3226266.1"/>
    </source>
</evidence>
<dbReference type="AlphaFoldDB" id="A0A0H3F573"/>
<feature type="domain" description="Phage spike trimer" evidence="2">
    <location>
        <begin position="138"/>
        <end position="190"/>
    </location>
</feature>
<name>A0A0H3F573_RAHSY</name>
<dbReference type="NCBIfam" id="TIGR01644">
    <property type="entry name" value="phage_P2_V"/>
    <property type="match status" value="1"/>
</dbReference>
<dbReference type="InterPro" id="IPR013046">
    <property type="entry name" value="GpV/Gp45"/>
</dbReference>
<evidence type="ECO:0000313" key="6">
    <source>
        <dbReference type="Proteomes" id="UP001598201"/>
    </source>
</evidence>
<dbReference type="InterPro" id="IPR037026">
    <property type="entry name" value="Vgr_OB-fold_dom_sf"/>
</dbReference>
<dbReference type="OrthoDB" id="4931325at2"/>
<dbReference type="InterPro" id="IPR040629">
    <property type="entry name" value="Phage_spike"/>
</dbReference>
<dbReference type="RefSeq" id="WP_013574051.1">
    <property type="nucleotide sequence ID" value="NC_015061.1"/>
</dbReference>
<dbReference type="HOGENOM" id="CLU_088884_0_0_6"/>
<dbReference type="Gene3D" id="6.20.150.10">
    <property type="match status" value="1"/>
</dbReference>
<keyword evidence="6" id="KW-1185">Reference proteome</keyword>
<dbReference type="KEGG" id="rah:Rahaq_0719"/>
<dbReference type="InterPro" id="IPR044033">
    <property type="entry name" value="GpV-like_apex"/>
</dbReference>
<dbReference type="EMBL" id="JBHUCJ010000079">
    <property type="protein sequence ID" value="MFD3226266.1"/>
    <property type="molecule type" value="Genomic_DNA"/>
</dbReference>
<dbReference type="eggNOG" id="COG4540">
    <property type="taxonomic scope" value="Bacteria"/>
</dbReference>
<dbReference type="Pfam" id="PF04717">
    <property type="entry name" value="Phage_base_V"/>
    <property type="match status" value="1"/>
</dbReference>
<reference evidence="5" key="1">
    <citation type="submission" date="2011-01" db="EMBL/GenBank/DDBJ databases">
        <title>Complete sequence of chromosome of Rahnella sp. Y9602.</title>
        <authorList>
            <consortium name="US DOE Joint Genome Institute"/>
            <person name="Lucas S."/>
            <person name="Copeland A."/>
            <person name="Lapidus A."/>
            <person name="Cheng J.-F."/>
            <person name="Goodwin L."/>
            <person name="Pitluck S."/>
            <person name="Lu M."/>
            <person name="Detter J.C."/>
            <person name="Han C."/>
            <person name="Tapia R."/>
            <person name="Land M."/>
            <person name="Hauser L."/>
            <person name="Kyrpides N."/>
            <person name="Ivanova N."/>
            <person name="Ovchinnikova G."/>
            <person name="Pagani I."/>
            <person name="Sobecky P.A."/>
            <person name="Martinez R.J."/>
            <person name="Woyke T."/>
        </authorList>
    </citation>
    <scope>NUCLEOTIDE SEQUENCE [LARGE SCALE GENOMIC DNA]</scope>
    <source>
        <strain evidence="5">Y9602</strain>
    </source>
</reference>
<dbReference type="Gene3D" id="2.40.50.230">
    <property type="entry name" value="Gp5 N-terminal domain"/>
    <property type="match status" value="1"/>
</dbReference>
<dbReference type="GeneID" id="95418601"/>
<proteinExistence type="predicted"/>
<reference evidence="3 5" key="2">
    <citation type="journal article" date="2012" name="J. Bacteriol.">
        <title>Complete Genome Sequence of Rahnella sp. Strain Y9602, a Gammaproteobacterium Isolate from Metal- and Radionuclide-Contaminated Soil.</title>
        <authorList>
            <person name="Martinez R.J."/>
            <person name="Bruce D."/>
            <person name="Detter C."/>
            <person name="Goodwin L.A."/>
            <person name="Han J."/>
            <person name="Han C.S."/>
            <person name="Held B."/>
            <person name="Land M.L."/>
            <person name="Mikhailova N."/>
            <person name="Nolan M."/>
            <person name="Pennacchio L."/>
            <person name="Pitluck S."/>
            <person name="Tapia R."/>
            <person name="Woyke T."/>
            <person name="Sobecky P.A."/>
        </authorList>
    </citation>
    <scope>NUCLEOTIDE SEQUENCE [LARGE SCALE GENOMIC DNA]</scope>
    <source>
        <strain evidence="3 5">Y9602</strain>
    </source>
</reference>
<accession>A0A0H3F573</accession>
<protein>
    <submittedName>
        <fullName evidence="3">Phage baseplate assembly protein V</fullName>
    </submittedName>
</protein>
<evidence type="ECO:0000313" key="5">
    <source>
        <dbReference type="Proteomes" id="UP000007257"/>
    </source>
</evidence>
<organism evidence="3 5">
    <name type="scientific">Rahnella sp. (strain Y9602)</name>
    <dbReference type="NCBI Taxonomy" id="2703885"/>
    <lineage>
        <taxon>Bacteria</taxon>
        <taxon>Pseudomonadati</taxon>
        <taxon>Pseudomonadota</taxon>
        <taxon>Gammaproteobacteria</taxon>
        <taxon>Enterobacterales</taxon>
        <taxon>Yersiniaceae</taxon>
        <taxon>Rahnella</taxon>
    </lineage>
</organism>
<evidence type="ECO:0000259" key="1">
    <source>
        <dbReference type="Pfam" id="PF04717"/>
    </source>
</evidence>
<dbReference type="EMBL" id="CP002505">
    <property type="protein sequence ID" value="ADW72346.1"/>
    <property type="molecule type" value="Genomic_DNA"/>
</dbReference>
<dbReference type="Proteomes" id="UP001598201">
    <property type="component" value="Unassembled WGS sequence"/>
</dbReference>
<sequence length="213" mass="22386">MNTTLQLNDIMRLIGNLVRIGKVSELDLANARCRVKTGSNVTAWLPWMTHRAGRTRSWWAPSVGEQVLLLSMGGELNTAFVLPAVFSDASPAPSASPDAFHLAFPDGAVFEYEPAQSALKVTGIKTAVINAAQKVEVTAPEIRCTASTRITLDTPEVVCTSKLTTGSLEVKQGGTLTGNLTHSGGSLTSNGIVVHTHRHSGVQTGGGQTGGPQ</sequence>
<dbReference type="Proteomes" id="UP000007257">
    <property type="component" value="Chromosome"/>
</dbReference>
<dbReference type="Pfam" id="PF18946">
    <property type="entry name" value="Apex"/>
    <property type="match status" value="1"/>
</dbReference>
<reference evidence="4 6" key="3">
    <citation type="submission" date="2024-09" db="EMBL/GenBank/DDBJ databases">
        <title>Genomes of Rahnella.</title>
        <authorList>
            <person name="Mnguni F.C."/>
            <person name="Shin G.Y."/>
            <person name="Coutinho T."/>
        </authorList>
    </citation>
    <scope>NUCLEOTIDE SEQUENCE [LARGE SCALE GENOMIC DNA]</scope>
    <source>
        <strain evidence="4 6">20WA0057</strain>
    </source>
</reference>
<evidence type="ECO:0000313" key="3">
    <source>
        <dbReference type="EMBL" id="ADW72346.1"/>
    </source>
</evidence>
<dbReference type="InterPro" id="IPR006531">
    <property type="entry name" value="Gp5/Vgr_OB"/>
</dbReference>
<gene>
    <name evidence="3" type="ordered locus">Rahaq_0719</name>
    <name evidence="4" type="ORF">ACFPK4_22250</name>
</gene>
<feature type="domain" description="Gp5/Type VI secretion system Vgr protein OB-fold" evidence="1">
    <location>
        <begin position="19"/>
        <end position="86"/>
    </location>
</feature>
<evidence type="ECO:0000259" key="2">
    <source>
        <dbReference type="Pfam" id="PF18715"/>
    </source>
</evidence>